<protein>
    <submittedName>
        <fullName evidence="1">Uncharacterized protein</fullName>
    </submittedName>
</protein>
<evidence type="ECO:0000313" key="2">
    <source>
        <dbReference type="Proteomes" id="UP000249218"/>
    </source>
</evidence>
<name>A0A2W1BJI6_HELAM</name>
<dbReference type="AlphaFoldDB" id="A0A2W1BJI6"/>
<keyword evidence="2" id="KW-1185">Reference proteome</keyword>
<accession>A0A2W1BJI6</accession>
<organism evidence="1 2">
    <name type="scientific">Helicoverpa armigera</name>
    <name type="common">Cotton bollworm</name>
    <name type="synonym">Heliothis armigera</name>
    <dbReference type="NCBI Taxonomy" id="29058"/>
    <lineage>
        <taxon>Eukaryota</taxon>
        <taxon>Metazoa</taxon>
        <taxon>Ecdysozoa</taxon>
        <taxon>Arthropoda</taxon>
        <taxon>Hexapoda</taxon>
        <taxon>Insecta</taxon>
        <taxon>Pterygota</taxon>
        <taxon>Neoptera</taxon>
        <taxon>Endopterygota</taxon>
        <taxon>Lepidoptera</taxon>
        <taxon>Glossata</taxon>
        <taxon>Ditrysia</taxon>
        <taxon>Noctuoidea</taxon>
        <taxon>Noctuidae</taxon>
        <taxon>Heliothinae</taxon>
        <taxon>Helicoverpa</taxon>
    </lineage>
</organism>
<dbReference type="OrthoDB" id="7482721at2759"/>
<reference evidence="1 2" key="1">
    <citation type="journal article" date="2017" name="BMC Biol.">
        <title>Genomic innovations, transcriptional plasticity and gene loss underlying the evolution and divergence of two highly polyphagous and invasive Helicoverpa pest species.</title>
        <authorList>
            <person name="Pearce S.L."/>
            <person name="Clarke D.F."/>
            <person name="East P.D."/>
            <person name="Elfekih S."/>
            <person name="Gordon K.H."/>
            <person name="Jermiin L.S."/>
            <person name="McGaughran A."/>
            <person name="Oakeshott J.G."/>
            <person name="Papanikolaou A."/>
            <person name="Perera O.P."/>
            <person name="Rane R.V."/>
            <person name="Richards S."/>
            <person name="Tay W.T."/>
            <person name="Walsh T.K."/>
            <person name="Anderson A."/>
            <person name="Anderson C.J."/>
            <person name="Asgari S."/>
            <person name="Board P.G."/>
            <person name="Bretschneider A."/>
            <person name="Campbell P.M."/>
            <person name="Chertemps T."/>
            <person name="Christeller J.T."/>
            <person name="Coppin C.W."/>
            <person name="Downes S.J."/>
            <person name="Duan G."/>
            <person name="Farnsworth C.A."/>
            <person name="Good R.T."/>
            <person name="Han L.B."/>
            <person name="Han Y.C."/>
            <person name="Hatje K."/>
            <person name="Horne I."/>
            <person name="Huang Y.P."/>
            <person name="Hughes D.S."/>
            <person name="Jacquin-Joly E."/>
            <person name="James W."/>
            <person name="Jhangiani S."/>
            <person name="Kollmar M."/>
            <person name="Kuwar S.S."/>
            <person name="Li S."/>
            <person name="Liu N.Y."/>
            <person name="Maibeche M.T."/>
            <person name="Miller J.R."/>
            <person name="Montagne N."/>
            <person name="Perry T."/>
            <person name="Qu J."/>
            <person name="Song S.V."/>
            <person name="Sutton G.G."/>
            <person name="Vogel H."/>
            <person name="Walenz B.P."/>
            <person name="Xu W."/>
            <person name="Zhang H.J."/>
            <person name="Zou Z."/>
            <person name="Batterham P."/>
            <person name="Edwards O.R."/>
            <person name="Feyereisen R."/>
            <person name="Gibbs R.A."/>
            <person name="Heckel D.G."/>
            <person name="McGrath A."/>
            <person name="Robin C."/>
            <person name="Scherer S.E."/>
            <person name="Worley K.C."/>
            <person name="Wu Y.D."/>
        </authorList>
    </citation>
    <scope>NUCLEOTIDE SEQUENCE [LARGE SCALE GENOMIC DNA]</scope>
    <source>
        <strain evidence="1">Harm_GR_Male_#8</strain>
        <tissue evidence="1">Whole organism</tissue>
    </source>
</reference>
<sequence length="444" mass="50357">MDKNTYETYEFLPTNSSEAETDQFFVVQDDGTFLLNRQIQYVAQVQDVKEVLDDVQPCTVYGVSSQQFFVDVDNSAELISVSDQFILPDGDNGLYTNSYLLQPSSSSTTEQMDEDVVVDQFKPAITQNVDIDVVSHDSKQGNNFTEITLSDEQYQTLEQKGWILLESNDKIFVLNTLGLHDITTNDKLIQKLKNEIQNGHNNVGNNEGTLKIESYSSQFPNIVTEPLSNQQETVEFVINADSETNDTIDSVQFIVDNKENIQATSVANEVSDTASEKHEPPKLLLTETSERIKQAIQLNKDTSSIKIKTKFNFKADTVVSQLLKVPNLRDSMVGHNLIITKFTSNKDEFGTIYNRSKVTLVTGRVKEKDDTSSFEHIPNLLHTIKINAEKNVIQPDEVFTCIEEKVAREKFTVFHVHIIETKCFDNVIRVSVTLNKRRSMHGYR</sequence>
<gene>
    <name evidence="1" type="primary">HaOG207828</name>
    <name evidence="1" type="ORF">B5X24_HaOG207828</name>
</gene>
<evidence type="ECO:0000313" key="1">
    <source>
        <dbReference type="EMBL" id="PZC74471.1"/>
    </source>
</evidence>
<dbReference type="EMBL" id="KZ150048">
    <property type="protein sequence ID" value="PZC74471.1"/>
    <property type="molecule type" value="Genomic_DNA"/>
</dbReference>
<dbReference type="Proteomes" id="UP000249218">
    <property type="component" value="Unassembled WGS sequence"/>
</dbReference>
<proteinExistence type="predicted"/>